<feature type="domain" description="FCP1 homology" evidence="2">
    <location>
        <begin position="131"/>
        <end position="223"/>
    </location>
</feature>
<evidence type="ECO:0000313" key="4">
    <source>
        <dbReference type="Proteomes" id="UP001190700"/>
    </source>
</evidence>
<dbReference type="SMART" id="SM00577">
    <property type="entry name" value="CPDc"/>
    <property type="match status" value="1"/>
</dbReference>
<dbReference type="InterPro" id="IPR004274">
    <property type="entry name" value="FCP1_dom"/>
</dbReference>
<evidence type="ECO:0008006" key="5">
    <source>
        <dbReference type="Google" id="ProtNLM"/>
    </source>
</evidence>
<reference evidence="3 4" key="1">
    <citation type="journal article" date="2015" name="Genome Biol. Evol.">
        <title>Comparative Genomics of a Bacterivorous Green Alga Reveals Evolutionary Causalities and Consequences of Phago-Mixotrophic Mode of Nutrition.</title>
        <authorList>
            <person name="Burns J.A."/>
            <person name="Paasch A."/>
            <person name="Narechania A."/>
            <person name="Kim E."/>
        </authorList>
    </citation>
    <scope>NUCLEOTIDE SEQUENCE [LARGE SCALE GENOMIC DNA]</scope>
    <source>
        <strain evidence="3 4">PLY_AMNH</strain>
    </source>
</reference>
<dbReference type="Proteomes" id="UP001190700">
    <property type="component" value="Unassembled WGS sequence"/>
</dbReference>
<dbReference type="PANTHER" id="PTHR48493:SF1">
    <property type="entry name" value="UBIQUITIN-LIKE DOMAIN-CONTAINING CTD PHOSPHATASE 1"/>
    <property type="match status" value="1"/>
</dbReference>
<dbReference type="InterPro" id="IPR023214">
    <property type="entry name" value="HAD_sf"/>
</dbReference>
<dbReference type="PROSITE" id="PS50053">
    <property type="entry name" value="UBIQUITIN_2"/>
    <property type="match status" value="1"/>
</dbReference>
<evidence type="ECO:0000259" key="1">
    <source>
        <dbReference type="PROSITE" id="PS50053"/>
    </source>
</evidence>
<name>A0AAE0GD32_9CHLO</name>
<evidence type="ECO:0000259" key="2">
    <source>
        <dbReference type="PROSITE" id="PS50969"/>
    </source>
</evidence>
<dbReference type="InterPro" id="IPR000626">
    <property type="entry name" value="Ubiquitin-like_dom"/>
</dbReference>
<dbReference type="CDD" id="cd01813">
    <property type="entry name" value="Ubl_UBLCP1"/>
    <property type="match status" value="1"/>
</dbReference>
<feature type="domain" description="Ubiquitin-like" evidence="1">
    <location>
        <begin position="1"/>
        <end position="72"/>
    </location>
</feature>
<keyword evidence="4" id="KW-1185">Reference proteome</keyword>
<dbReference type="SUPFAM" id="SSF54236">
    <property type="entry name" value="Ubiquitin-like"/>
    <property type="match status" value="1"/>
</dbReference>
<evidence type="ECO:0000313" key="3">
    <source>
        <dbReference type="EMBL" id="KAK3275812.1"/>
    </source>
</evidence>
<accession>A0AAE0GD32</accession>
<dbReference type="PANTHER" id="PTHR48493">
    <property type="entry name" value="UBIQUITIN-LIKE DOMAIN-CONTAINING CTD PHOSPHATASE 1"/>
    <property type="match status" value="1"/>
</dbReference>
<dbReference type="SMART" id="SM00213">
    <property type="entry name" value="UBQ"/>
    <property type="match status" value="1"/>
</dbReference>
<dbReference type="GO" id="GO:0090364">
    <property type="term" value="P:regulation of proteasome assembly"/>
    <property type="evidence" value="ECO:0007669"/>
    <property type="project" value="InterPro"/>
</dbReference>
<sequence>MEVCVKWSGKEFKVLVPPEATVLDLKKRIAEDTNVQPKRQKLLNLKHQGKMAGDDTLMADLKLKATFKVMLMGTPEEAIQQLATAAADAPEILDDFDIGVDDPVDIFLREENLQKLAKRVEKREMVTLNPPREGKKLLVLDIDYTLFDHRTEAERPEELMRPFLHEFLTAVYPVYDIIIWSATSMKWVEVKMAELRVLSNPDYKITALLDNSAMISVNSEKYG</sequence>
<dbReference type="InterPro" id="IPR029071">
    <property type="entry name" value="Ubiquitin-like_domsf"/>
</dbReference>
<organism evidence="3 4">
    <name type="scientific">Cymbomonas tetramitiformis</name>
    <dbReference type="NCBI Taxonomy" id="36881"/>
    <lineage>
        <taxon>Eukaryota</taxon>
        <taxon>Viridiplantae</taxon>
        <taxon>Chlorophyta</taxon>
        <taxon>Pyramimonadophyceae</taxon>
        <taxon>Pyramimonadales</taxon>
        <taxon>Pyramimonadaceae</taxon>
        <taxon>Cymbomonas</taxon>
    </lineage>
</organism>
<dbReference type="PROSITE" id="PS50969">
    <property type="entry name" value="FCP1"/>
    <property type="match status" value="1"/>
</dbReference>
<dbReference type="SUPFAM" id="SSF56784">
    <property type="entry name" value="HAD-like"/>
    <property type="match status" value="1"/>
</dbReference>
<dbReference type="Gene3D" id="3.10.20.90">
    <property type="entry name" value="Phosphatidylinositol 3-kinase Catalytic Subunit, Chain A, domain 1"/>
    <property type="match status" value="1"/>
</dbReference>
<feature type="non-terminal residue" evidence="3">
    <location>
        <position position="223"/>
    </location>
</feature>
<dbReference type="FunFam" id="3.10.20.90:FF:000060">
    <property type="entry name" value="ubiquitin-like domain-containing CTD phosphatase 1"/>
    <property type="match status" value="1"/>
</dbReference>
<proteinExistence type="predicted"/>
<dbReference type="AlphaFoldDB" id="A0AAE0GD32"/>
<dbReference type="InterPro" id="IPR051658">
    <property type="entry name" value="UBLCP1"/>
</dbReference>
<dbReference type="Pfam" id="PF03031">
    <property type="entry name" value="NIF"/>
    <property type="match status" value="1"/>
</dbReference>
<dbReference type="Gene3D" id="3.40.50.1000">
    <property type="entry name" value="HAD superfamily/HAD-like"/>
    <property type="match status" value="1"/>
</dbReference>
<comment type="caution">
    <text evidence="3">The sequence shown here is derived from an EMBL/GenBank/DDBJ whole genome shotgun (WGS) entry which is preliminary data.</text>
</comment>
<dbReference type="EMBL" id="LGRX02007005">
    <property type="protein sequence ID" value="KAK3275812.1"/>
    <property type="molecule type" value="Genomic_DNA"/>
</dbReference>
<dbReference type="InterPro" id="IPR036412">
    <property type="entry name" value="HAD-like_sf"/>
</dbReference>
<dbReference type="Pfam" id="PF00240">
    <property type="entry name" value="ubiquitin"/>
    <property type="match status" value="1"/>
</dbReference>
<gene>
    <name evidence="3" type="ORF">CYMTET_16074</name>
</gene>
<protein>
    <recommendedName>
        <fullName evidence="5">Nuclear proteasome inhibitor UBLCP1</fullName>
    </recommendedName>
</protein>